<keyword evidence="3" id="KW-1185">Reference proteome</keyword>
<organism evidence="2 3">
    <name type="scientific">Quercus lobata</name>
    <name type="common">Valley oak</name>
    <dbReference type="NCBI Taxonomy" id="97700"/>
    <lineage>
        <taxon>Eukaryota</taxon>
        <taxon>Viridiplantae</taxon>
        <taxon>Streptophyta</taxon>
        <taxon>Embryophyta</taxon>
        <taxon>Tracheophyta</taxon>
        <taxon>Spermatophyta</taxon>
        <taxon>Magnoliopsida</taxon>
        <taxon>eudicotyledons</taxon>
        <taxon>Gunneridae</taxon>
        <taxon>Pentapetalae</taxon>
        <taxon>rosids</taxon>
        <taxon>fabids</taxon>
        <taxon>Fagales</taxon>
        <taxon>Fagaceae</taxon>
        <taxon>Quercus</taxon>
    </lineage>
</organism>
<protein>
    <recommendedName>
        <fullName evidence="1">Zinc knuckle CX2CX4HX4C domain-containing protein</fullName>
    </recommendedName>
</protein>
<accession>A0A7N2KLK0</accession>
<evidence type="ECO:0000259" key="1">
    <source>
        <dbReference type="Pfam" id="PF14392"/>
    </source>
</evidence>
<evidence type="ECO:0000313" key="3">
    <source>
        <dbReference type="Proteomes" id="UP000594261"/>
    </source>
</evidence>
<name>A0A7N2KLK0_QUELO</name>
<dbReference type="Proteomes" id="UP000594261">
    <property type="component" value="Chromosome 1"/>
</dbReference>
<reference evidence="2 3" key="1">
    <citation type="journal article" date="2016" name="G3 (Bethesda)">
        <title>First Draft Assembly and Annotation of the Genome of a California Endemic Oak Quercus lobata Nee (Fagaceae).</title>
        <authorList>
            <person name="Sork V.L."/>
            <person name="Fitz-Gibbon S.T."/>
            <person name="Puiu D."/>
            <person name="Crepeau M."/>
            <person name="Gugger P.F."/>
            <person name="Sherman R."/>
            <person name="Stevens K."/>
            <person name="Langley C.H."/>
            <person name="Pellegrini M."/>
            <person name="Salzberg S.L."/>
        </authorList>
    </citation>
    <scope>NUCLEOTIDE SEQUENCE [LARGE SCALE GENOMIC DNA]</scope>
    <source>
        <strain evidence="3">cv. SW786</strain>
    </source>
</reference>
<sequence length="340" mass="37935">MDEIIRRCDGLSLSAKEGSRVKLSSEVAALEHVLAAKFLTKRSLNMDAVARTFRPLWRTKESFQLTSVGNNTMLFEFGSDIDAEKIHELPYRFMTPEIAILIGESIGSVIPTNDHGEMKGGTFMRVRVMVDVSQPLCRGRKVVFDETSEGWVAFQYECLPNLYFWCGMLDHDDKDCESLEVKGYDGGVSDPRPKSGQALLGESHRSISSNLPQQSVVKSARSDEPVNGEMMVARGEQAQDHQNSKMVSSEIIGNLNSNMMGADFEGILQDINKAISKEERTPDPVVVEIIQDLAEKNLNDSRIQSKSEFSEPREFNIRQMKPQRDVSVDGVGLGELIWVG</sequence>
<feature type="domain" description="Zinc knuckle CX2CX4HX4C" evidence="1">
    <location>
        <begin position="130"/>
        <end position="177"/>
    </location>
</feature>
<dbReference type="PANTHER" id="PTHR31286:SF62">
    <property type="entry name" value="ZINC FINGER, CCHC-TYPE-LIKE PROTEIN"/>
    <property type="match status" value="1"/>
</dbReference>
<dbReference type="InterPro" id="IPR025836">
    <property type="entry name" value="Zn_knuckle_CX2CX4HX4C"/>
</dbReference>
<dbReference type="InParanoid" id="A0A7N2KLK0"/>
<dbReference type="Pfam" id="PF14392">
    <property type="entry name" value="zf-CCHC_4"/>
    <property type="match status" value="1"/>
</dbReference>
<proteinExistence type="predicted"/>
<dbReference type="EnsemblPlants" id="QL01p008954:mrna">
    <property type="protein sequence ID" value="QL01p008954:mrna"/>
    <property type="gene ID" value="QL01p008954"/>
</dbReference>
<dbReference type="EMBL" id="LRBV02000001">
    <property type="status" value="NOT_ANNOTATED_CDS"/>
    <property type="molecule type" value="Genomic_DNA"/>
</dbReference>
<reference evidence="2" key="2">
    <citation type="submission" date="2021-01" db="UniProtKB">
        <authorList>
            <consortium name="EnsemblPlants"/>
        </authorList>
    </citation>
    <scope>IDENTIFICATION</scope>
</reference>
<dbReference type="AlphaFoldDB" id="A0A7N2KLK0"/>
<dbReference type="PANTHER" id="PTHR31286">
    <property type="entry name" value="GLYCINE-RICH CELL WALL STRUCTURAL PROTEIN 1.8-LIKE"/>
    <property type="match status" value="1"/>
</dbReference>
<dbReference type="Gramene" id="QL01p008972:mrna">
    <property type="protein sequence ID" value="QL01p008972:mrna"/>
    <property type="gene ID" value="QL01p008972"/>
</dbReference>
<dbReference type="EnsemblPlants" id="QL01p008972:mrna">
    <property type="protein sequence ID" value="QL01p008972:mrna"/>
    <property type="gene ID" value="QL01p008972"/>
</dbReference>
<dbReference type="InterPro" id="IPR040256">
    <property type="entry name" value="At4g02000-like"/>
</dbReference>
<evidence type="ECO:0000313" key="2">
    <source>
        <dbReference type="EnsemblPlants" id="QL01p008954:mrna"/>
    </source>
</evidence>
<dbReference type="Gramene" id="QL01p008954:mrna">
    <property type="protein sequence ID" value="QL01p008954:mrna"/>
    <property type="gene ID" value="QL01p008954"/>
</dbReference>